<dbReference type="EMBL" id="NPHW01002774">
    <property type="protein sequence ID" value="OXV10779.1"/>
    <property type="molecule type" value="Genomic_DNA"/>
</dbReference>
<protein>
    <recommendedName>
        <fullName evidence="2">HNH nuclease domain-containing protein</fullName>
    </recommendedName>
</protein>
<dbReference type="InterPro" id="IPR003615">
    <property type="entry name" value="HNH_nuc"/>
</dbReference>
<reference evidence="3 4" key="1">
    <citation type="journal article" date="2015" name="Environ. Microbiol.">
        <title>Metagenome sequence of Elaphomyces granulatus from sporocarp tissue reveals Ascomycota ectomycorrhizal fingerprints of genome expansion and a Proteobacteria-rich microbiome.</title>
        <authorList>
            <person name="Quandt C.A."/>
            <person name="Kohler A."/>
            <person name="Hesse C.N."/>
            <person name="Sharpton T.J."/>
            <person name="Martin F."/>
            <person name="Spatafora J.W."/>
        </authorList>
    </citation>
    <scope>NUCLEOTIDE SEQUENCE [LARGE SCALE GENOMIC DNA]</scope>
    <source>
        <strain evidence="3 4">OSC145934</strain>
    </source>
</reference>
<feature type="domain" description="HNH nuclease" evidence="2">
    <location>
        <begin position="137"/>
        <end position="200"/>
    </location>
</feature>
<accession>A0A232M321</accession>
<feature type="compositionally biased region" description="Polar residues" evidence="1">
    <location>
        <begin position="297"/>
        <end position="307"/>
    </location>
</feature>
<keyword evidence="4" id="KW-1185">Reference proteome</keyword>
<evidence type="ECO:0000259" key="2">
    <source>
        <dbReference type="Pfam" id="PF13391"/>
    </source>
</evidence>
<proteinExistence type="predicted"/>
<evidence type="ECO:0000313" key="3">
    <source>
        <dbReference type="EMBL" id="OXV10779.1"/>
    </source>
</evidence>
<name>A0A232M321_9EURO</name>
<dbReference type="OrthoDB" id="4507119at2759"/>
<sequence length="314" mass="35613">MTLIRKEPGPQPLEPHLVWNGAFVTFLHPGYEDPFNRLCTLPAADDGGVHYGTALTVCGIIANNAFNGYFAKERGADREPREWDSILRGVKFYFFASNNPDDQYPVVTSFANWQFPLTLPPEWNALVIPQESEQKSCRLSLIHHGVDQAHIVPQHELTWFIVQMSQFFIGDELAMNNSKNVMPLRSDLHFCFDQKMWCVVLKEGKLVCQTVRPHGKKAASQFILLHHNVEMQPLDCKSKECLFARIAWTILPLIGDLCDLRQVLPMKTTAIIENGQVVNANHKQFKEALKRSGAPMTRTSRSRSQIGSAKCQVR</sequence>
<dbReference type="Pfam" id="PF13391">
    <property type="entry name" value="HNH_2"/>
    <property type="match status" value="1"/>
</dbReference>
<evidence type="ECO:0000256" key="1">
    <source>
        <dbReference type="SAM" id="MobiDB-lite"/>
    </source>
</evidence>
<comment type="caution">
    <text evidence="3">The sequence shown here is derived from an EMBL/GenBank/DDBJ whole genome shotgun (WGS) entry which is preliminary data.</text>
</comment>
<gene>
    <name evidence="3" type="ORF">Egran_01460</name>
</gene>
<dbReference type="AlphaFoldDB" id="A0A232M321"/>
<dbReference type="Proteomes" id="UP000243515">
    <property type="component" value="Unassembled WGS sequence"/>
</dbReference>
<evidence type="ECO:0000313" key="4">
    <source>
        <dbReference type="Proteomes" id="UP000243515"/>
    </source>
</evidence>
<organism evidence="3 4">
    <name type="scientific">Elaphomyces granulatus</name>
    <dbReference type="NCBI Taxonomy" id="519963"/>
    <lineage>
        <taxon>Eukaryota</taxon>
        <taxon>Fungi</taxon>
        <taxon>Dikarya</taxon>
        <taxon>Ascomycota</taxon>
        <taxon>Pezizomycotina</taxon>
        <taxon>Eurotiomycetes</taxon>
        <taxon>Eurotiomycetidae</taxon>
        <taxon>Eurotiales</taxon>
        <taxon>Elaphomycetaceae</taxon>
        <taxon>Elaphomyces</taxon>
    </lineage>
</organism>
<feature type="region of interest" description="Disordered" evidence="1">
    <location>
        <begin position="289"/>
        <end position="314"/>
    </location>
</feature>